<evidence type="ECO:0000256" key="2">
    <source>
        <dbReference type="ARBA" id="ARBA00022692"/>
    </source>
</evidence>
<proteinExistence type="predicted"/>
<comment type="subcellular location">
    <subcellularLocation>
        <location evidence="1">Membrane</location>
        <topology evidence="1">Single-pass membrane protein</topology>
    </subcellularLocation>
</comment>
<dbReference type="GO" id="GO:0005886">
    <property type="term" value="C:plasma membrane"/>
    <property type="evidence" value="ECO:0007669"/>
    <property type="project" value="InterPro"/>
</dbReference>
<dbReference type="PANTHER" id="PTHR36985:SF1">
    <property type="entry name" value="TRANSLOCATION AND ASSEMBLY MODULE SUBUNIT TAMB"/>
    <property type="match status" value="1"/>
</dbReference>
<accession>A0A2T5MF97</accession>
<feature type="domain" description="Translocation and assembly module TamB C-terminal" evidence="6">
    <location>
        <begin position="774"/>
        <end position="1111"/>
    </location>
</feature>
<evidence type="ECO:0000256" key="1">
    <source>
        <dbReference type="ARBA" id="ARBA00004167"/>
    </source>
</evidence>
<dbReference type="EMBL" id="QANS01000003">
    <property type="protein sequence ID" value="PTU31236.1"/>
    <property type="molecule type" value="Genomic_DNA"/>
</dbReference>
<keyword evidence="4 5" id="KW-0472">Membrane</keyword>
<dbReference type="Proteomes" id="UP000244248">
    <property type="component" value="Unassembled WGS sequence"/>
</dbReference>
<sequence>MIRSLGRISAVLLKIVFGLTIGAVILLLVTTTGLRVGLDLASALTDQSIRYTEASGRLLGHVELRGFVYEDLYVKVDIDHAKLALMMPSLLIGRLQVRELDAGDIKIAIKHAPKKEPSEPFTQLPFPLIIDNAAIARLRLQSTPESSWLDFNKVELSAAWFDDIVDIDHLATDFMMFGPIKANGRLQFLPDGLRIEDTALHGPGDFTLNMLIGYEDHFEADAEWTRLQWPPSGEAMVTSKKGHLRAAGSWENYEYALSSVLRVQGVDMDAVAQGKGSLEALDVASLKAKLLAGEVNARGRVQWSPQIRIDAEGKATDLNPAVLAKEWPGKIGGQFKIATVFPNDQPLVKFDADLRNSRLRNYPFNLEAHGSWREDALQLDDALLQSGASTLHASGRALPPFDISAQLRSPDLGQFWPGLRGRANLDGKLRGTLETPTLSAHGQADAVGWQTYSARLIKLDAELDARGSSMLDFKTTELQIGDITSSVHLRGTGTVNQHTLDLDVNSKPINFHLGASGALNLKNRSWQGQISEGKLAPAQLGAWTLEDPAELFTNLDGVTLEPACWDSGDSRACFKIVKAAQGEMGFAFRVQDFALAYFKPFMPTGWTLDGKVSGTGDLLSRSINTAHIDIATTEGRLGVGDRSVLNFKPSSIKLFGQDGSLISTVDMPLEHGAVSMNATLAPGEDFGARALSGQINLDLPDLGWLRLLTREIDNATGHLQGQLQLAGTVSDPAFNGSVQLDKGKLRLTTPGIELSPLNLKITGNSDGKLILNADAMSGGGTLTVLGTLDAKAEKTTLHFDVKGDKFQALNIPDARVWVAPDLKIDVVGRKVDVTGDVLVPKAEITPTSFDSGVGPSSDQVIVTSQGKPATDSPWLISANVNLKLGDKVSFNGFGLKAPLTGSITAIEEPGRFTTGRGSIDLEGGRYKAYGQDLTITTGRLIFDGGPITQPAVEIRAERKPTDEITVGVYVRGTLDAPQFSLYSTPTMPQERQLSWLVLGRSLDESTSNSDRSAVSAAALSLGLSGSGLLAEKVTQRIGIDEVSVGSKPGQDTSLAMLTIGKYLSPKLFISYGVGLFQRGYSFRLQYDIGHGFKLQTETGVESGGDILYSIER</sequence>
<gene>
    <name evidence="7" type="ORF">CJD38_07740</name>
</gene>
<evidence type="ECO:0000313" key="7">
    <source>
        <dbReference type="EMBL" id="PTU31236.1"/>
    </source>
</evidence>
<evidence type="ECO:0000259" key="6">
    <source>
        <dbReference type="Pfam" id="PF04357"/>
    </source>
</evidence>
<dbReference type="RefSeq" id="WP_107939778.1">
    <property type="nucleotide sequence ID" value="NZ_QANS01000003.1"/>
</dbReference>
<dbReference type="InterPro" id="IPR007452">
    <property type="entry name" value="TamB_C"/>
</dbReference>
<evidence type="ECO:0000313" key="8">
    <source>
        <dbReference type="Proteomes" id="UP000244248"/>
    </source>
</evidence>
<evidence type="ECO:0000256" key="4">
    <source>
        <dbReference type="ARBA" id="ARBA00023136"/>
    </source>
</evidence>
<feature type="transmembrane region" description="Helical" evidence="5">
    <location>
        <begin position="12"/>
        <end position="34"/>
    </location>
</feature>
<organism evidence="7 8">
    <name type="scientific">Stenotrophobium rhamnosiphilum</name>
    <dbReference type="NCBI Taxonomy" id="2029166"/>
    <lineage>
        <taxon>Bacteria</taxon>
        <taxon>Pseudomonadati</taxon>
        <taxon>Pseudomonadota</taxon>
        <taxon>Gammaproteobacteria</taxon>
        <taxon>Nevskiales</taxon>
        <taxon>Nevskiaceae</taxon>
        <taxon>Stenotrophobium</taxon>
    </lineage>
</organism>
<keyword evidence="8" id="KW-1185">Reference proteome</keyword>
<evidence type="ECO:0000256" key="5">
    <source>
        <dbReference type="SAM" id="Phobius"/>
    </source>
</evidence>
<name>A0A2T5MF97_9GAMM</name>
<dbReference type="OrthoDB" id="5555605at2"/>
<comment type="caution">
    <text evidence="7">The sequence shown here is derived from an EMBL/GenBank/DDBJ whole genome shotgun (WGS) entry which is preliminary data.</text>
</comment>
<dbReference type="GO" id="GO:0009306">
    <property type="term" value="P:protein secretion"/>
    <property type="evidence" value="ECO:0007669"/>
    <property type="project" value="InterPro"/>
</dbReference>
<protein>
    <recommendedName>
        <fullName evidence="6">Translocation and assembly module TamB C-terminal domain-containing protein</fullName>
    </recommendedName>
</protein>
<keyword evidence="2 5" id="KW-0812">Transmembrane</keyword>
<reference evidence="7 8" key="1">
    <citation type="submission" date="2018-04" db="EMBL/GenBank/DDBJ databases">
        <title>Novel species isolated from glacier.</title>
        <authorList>
            <person name="Liu Q."/>
            <person name="Xin Y.-H."/>
        </authorList>
    </citation>
    <scope>NUCLEOTIDE SEQUENCE [LARGE SCALE GENOMIC DNA]</scope>
    <source>
        <strain evidence="7 8">GT1R17</strain>
    </source>
</reference>
<dbReference type="GO" id="GO:0097347">
    <property type="term" value="C:TAM protein secretion complex"/>
    <property type="evidence" value="ECO:0007669"/>
    <property type="project" value="TreeGrafter"/>
</dbReference>
<evidence type="ECO:0000256" key="3">
    <source>
        <dbReference type="ARBA" id="ARBA00022989"/>
    </source>
</evidence>
<keyword evidence="3 5" id="KW-1133">Transmembrane helix</keyword>
<dbReference type="Pfam" id="PF04357">
    <property type="entry name" value="TamB"/>
    <property type="match status" value="1"/>
</dbReference>
<dbReference type="PANTHER" id="PTHR36985">
    <property type="entry name" value="TRANSLOCATION AND ASSEMBLY MODULE SUBUNIT TAMB"/>
    <property type="match status" value="1"/>
</dbReference>
<dbReference type="AlphaFoldDB" id="A0A2T5MF97"/>